<evidence type="ECO:0000259" key="1">
    <source>
        <dbReference type="Pfam" id="PF00168"/>
    </source>
</evidence>
<name>A0ABN8SXY2_9CNID</name>
<protein>
    <recommendedName>
        <fullName evidence="1">C2 domain-containing protein</fullName>
    </recommendedName>
</protein>
<accession>A0ABN8SXY2</accession>
<reference evidence="2 3" key="1">
    <citation type="submission" date="2022-05" db="EMBL/GenBank/DDBJ databases">
        <authorList>
            <consortium name="Genoscope - CEA"/>
            <person name="William W."/>
        </authorList>
    </citation>
    <scope>NUCLEOTIDE SEQUENCE [LARGE SCALE GENOMIC DNA]</scope>
</reference>
<evidence type="ECO:0000313" key="3">
    <source>
        <dbReference type="Proteomes" id="UP001159427"/>
    </source>
</evidence>
<keyword evidence="3" id="KW-1185">Reference proteome</keyword>
<dbReference type="Gene3D" id="2.60.40.150">
    <property type="entry name" value="C2 domain"/>
    <property type="match status" value="1"/>
</dbReference>
<comment type="caution">
    <text evidence="2">The sequence shown here is derived from an EMBL/GenBank/DDBJ whole genome shotgun (WGS) entry which is preliminary data.</text>
</comment>
<organism evidence="2 3">
    <name type="scientific">Porites evermanni</name>
    <dbReference type="NCBI Taxonomy" id="104178"/>
    <lineage>
        <taxon>Eukaryota</taxon>
        <taxon>Metazoa</taxon>
        <taxon>Cnidaria</taxon>
        <taxon>Anthozoa</taxon>
        <taxon>Hexacorallia</taxon>
        <taxon>Scleractinia</taxon>
        <taxon>Fungiina</taxon>
        <taxon>Poritidae</taxon>
        <taxon>Porites</taxon>
    </lineage>
</organism>
<dbReference type="EMBL" id="CALNXI010004649">
    <property type="protein sequence ID" value="CAH3196228.1"/>
    <property type="molecule type" value="Genomic_DNA"/>
</dbReference>
<dbReference type="SUPFAM" id="SSF49562">
    <property type="entry name" value="C2 domain (Calcium/lipid-binding domain, CaLB)"/>
    <property type="match status" value="1"/>
</dbReference>
<dbReference type="InterPro" id="IPR035892">
    <property type="entry name" value="C2_domain_sf"/>
</dbReference>
<feature type="domain" description="C2" evidence="1">
    <location>
        <begin position="8"/>
        <end position="37"/>
    </location>
</feature>
<proteinExistence type="predicted"/>
<dbReference type="Proteomes" id="UP001159427">
    <property type="component" value="Unassembled WGS sequence"/>
</dbReference>
<dbReference type="Pfam" id="PF00168">
    <property type="entry name" value="C2"/>
    <property type="match status" value="1"/>
</dbReference>
<evidence type="ECO:0000313" key="2">
    <source>
        <dbReference type="EMBL" id="CAH3196228.1"/>
    </source>
</evidence>
<dbReference type="InterPro" id="IPR000008">
    <property type="entry name" value="C2_dom"/>
</dbReference>
<sequence length="42" mass="4651">MSAKSTILYLRIGEGKNLPRKDISGKSDPYCIVKVDNDVVAR</sequence>
<gene>
    <name evidence="2" type="ORF">PEVE_00032098</name>
</gene>